<evidence type="ECO:0000313" key="4">
    <source>
        <dbReference type="Proteomes" id="UP000676325"/>
    </source>
</evidence>
<keyword evidence="2" id="KW-1133">Transmembrane helix</keyword>
<feature type="transmembrane region" description="Helical" evidence="2">
    <location>
        <begin position="227"/>
        <end position="245"/>
    </location>
</feature>
<organism evidence="3 4">
    <name type="scientific">Actinospica acidithermotolerans</name>
    <dbReference type="NCBI Taxonomy" id="2828514"/>
    <lineage>
        <taxon>Bacteria</taxon>
        <taxon>Bacillati</taxon>
        <taxon>Actinomycetota</taxon>
        <taxon>Actinomycetes</taxon>
        <taxon>Catenulisporales</taxon>
        <taxon>Actinospicaceae</taxon>
        <taxon>Actinospica</taxon>
    </lineage>
</organism>
<gene>
    <name evidence="3" type="ORF">KDK95_23590</name>
</gene>
<proteinExistence type="predicted"/>
<keyword evidence="2" id="KW-0812">Transmembrane</keyword>
<evidence type="ECO:0000256" key="1">
    <source>
        <dbReference type="SAM" id="MobiDB-lite"/>
    </source>
</evidence>
<name>A0A941EDA2_9ACTN</name>
<protein>
    <submittedName>
        <fullName evidence="3">Uncharacterized protein</fullName>
    </submittedName>
</protein>
<evidence type="ECO:0000256" key="2">
    <source>
        <dbReference type="SAM" id="Phobius"/>
    </source>
</evidence>
<reference evidence="3" key="1">
    <citation type="submission" date="2021-04" db="EMBL/GenBank/DDBJ databases">
        <title>Genome based classification of Actinospica acidithermotolerans sp. nov., an actinobacterium isolated from an Indonesian hot spring.</title>
        <authorList>
            <person name="Kusuma A.B."/>
            <person name="Putra K.E."/>
            <person name="Nafisah S."/>
            <person name="Loh J."/>
            <person name="Nouioui I."/>
            <person name="Goodfellow M."/>
        </authorList>
    </citation>
    <scope>NUCLEOTIDE SEQUENCE</scope>
    <source>
        <strain evidence="3">MGRD01-02</strain>
    </source>
</reference>
<comment type="caution">
    <text evidence="3">The sequence shown here is derived from an EMBL/GenBank/DDBJ whole genome shotgun (WGS) entry which is preliminary data.</text>
</comment>
<feature type="transmembrane region" description="Helical" evidence="2">
    <location>
        <begin position="35"/>
        <end position="54"/>
    </location>
</feature>
<accession>A0A941EDA2</accession>
<feature type="region of interest" description="Disordered" evidence="1">
    <location>
        <begin position="399"/>
        <end position="438"/>
    </location>
</feature>
<feature type="transmembrane region" description="Helical" evidence="2">
    <location>
        <begin position="150"/>
        <end position="168"/>
    </location>
</feature>
<dbReference type="AlphaFoldDB" id="A0A941EDA2"/>
<feature type="transmembrane region" description="Helical" evidence="2">
    <location>
        <begin position="174"/>
        <end position="203"/>
    </location>
</feature>
<keyword evidence="4" id="KW-1185">Reference proteome</keyword>
<sequence>MTQILDAPWTDARAEGLSRTLVDLPGPDRRQRRRFAILGGVTVFWAVIFARHGGYSWHYFVQGSTLLFHGASGSAAAGGLDLYANYPQLQIGPFTFAVAEVLRHLGGTNGLFAACVFMAALGLVVLYVLERIVEAVRPELAGDDRLHLTMLIGGSAFMIGWTDLSVAISHLDDALALTLAVLALWAASADLPAIAGICIGLSVDSKPWALVFLPLILTVPAHTRRHAAVWTVVTILVAYLPFVIADPHTLSAASAFTITNEPSSALRALGVSDSGTPSWDRAAQIVLGCGLGAVAVRRRRWPALMLLGVGARIALDPGVYGYYTAGVLLGALIWDLLGHRRPMPLWTLISGAALAVSPMLISDESLLGELRLALVAVFTVALLLGPAQAPAGFTARERTLPPGPAAVRVSPDPRAGRSVRSPAAPQAAARWGGRYRRS</sequence>
<keyword evidence="2" id="KW-0472">Membrane</keyword>
<feature type="transmembrane region" description="Helical" evidence="2">
    <location>
        <begin position="110"/>
        <end position="129"/>
    </location>
</feature>
<feature type="transmembrane region" description="Helical" evidence="2">
    <location>
        <begin position="320"/>
        <end position="337"/>
    </location>
</feature>
<evidence type="ECO:0000313" key="3">
    <source>
        <dbReference type="EMBL" id="MBR7829311.1"/>
    </source>
</evidence>
<dbReference type="EMBL" id="JAGSOH010000081">
    <property type="protein sequence ID" value="MBR7829311.1"/>
    <property type="molecule type" value="Genomic_DNA"/>
</dbReference>
<dbReference type="RefSeq" id="WP_212520446.1">
    <property type="nucleotide sequence ID" value="NZ_JAGSOH010000081.1"/>
</dbReference>
<dbReference type="Proteomes" id="UP000676325">
    <property type="component" value="Unassembled WGS sequence"/>
</dbReference>
<feature type="transmembrane region" description="Helical" evidence="2">
    <location>
        <begin position="344"/>
        <end position="361"/>
    </location>
</feature>
<feature type="transmembrane region" description="Helical" evidence="2">
    <location>
        <begin position="373"/>
        <end position="393"/>
    </location>
</feature>